<evidence type="ECO:0000313" key="11">
    <source>
        <dbReference type="EMBL" id="WCI02051.1"/>
    </source>
</evidence>
<keyword evidence="3" id="KW-1003">Cell membrane</keyword>
<keyword evidence="4 9" id="KW-0997">Cell inner membrane</keyword>
<dbReference type="RefSeq" id="WP_050506094.1">
    <property type="nucleotide sequence ID" value="NZ_CP116669.1"/>
</dbReference>
<dbReference type="PANTHER" id="PTHR35011">
    <property type="entry name" value="2,3-DIKETO-L-GULONATE TRAP TRANSPORTER SMALL PERMEASE PROTEIN YIAM"/>
    <property type="match status" value="1"/>
</dbReference>
<dbReference type="EMBL" id="CP116669">
    <property type="protein sequence ID" value="WCI02051.1"/>
    <property type="molecule type" value="Genomic_DNA"/>
</dbReference>
<dbReference type="GeneID" id="301034326"/>
<organism evidence="11 12">
    <name type="scientific">Pseudomonas capeferrum</name>
    <dbReference type="NCBI Taxonomy" id="1495066"/>
    <lineage>
        <taxon>Bacteria</taxon>
        <taxon>Pseudomonadati</taxon>
        <taxon>Pseudomonadota</taxon>
        <taxon>Gammaproteobacteria</taxon>
        <taxon>Pseudomonadales</taxon>
        <taxon>Pseudomonadaceae</taxon>
        <taxon>Pseudomonas</taxon>
    </lineage>
</organism>
<protein>
    <recommendedName>
        <fullName evidence="9">TRAP transporter small permease protein</fullName>
    </recommendedName>
</protein>
<proteinExistence type="inferred from homology"/>
<evidence type="ECO:0000256" key="5">
    <source>
        <dbReference type="ARBA" id="ARBA00022692"/>
    </source>
</evidence>
<evidence type="ECO:0000256" key="2">
    <source>
        <dbReference type="ARBA" id="ARBA00022448"/>
    </source>
</evidence>
<dbReference type="InterPro" id="IPR055348">
    <property type="entry name" value="DctQ"/>
</dbReference>
<reference evidence="11 12" key="1">
    <citation type="journal article" date="2020" name="Front. Microbiol.">
        <title>Toward Biorecycling: Isolation of a Soil Bacterium That Grows on a Polyurethane Oligomer and Monomer.</title>
        <authorList>
            <person name="Espinosa M.J.C."/>
            <person name="Blanco A.C."/>
            <person name="Schmidgall T."/>
            <person name="Atanasoff-Kardjalieff A.K."/>
            <person name="Kappelmeyer U."/>
            <person name="Tischler D."/>
            <person name="Pieper D.H."/>
            <person name="Heipieper H.J."/>
            <person name="Eberlein C."/>
        </authorList>
    </citation>
    <scope>NUCLEOTIDE SEQUENCE [LARGE SCALE GENOMIC DNA]</scope>
    <source>
        <strain evidence="11 12">TDA1</strain>
    </source>
</reference>
<feature type="transmembrane region" description="Helical" evidence="9">
    <location>
        <begin position="20"/>
        <end position="38"/>
    </location>
</feature>
<evidence type="ECO:0000256" key="6">
    <source>
        <dbReference type="ARBA" id="ARBA00022989"/>
    </source>
</evidence>
<feature type="domain" description="Tripartite ATP-independent periplasmic transporters DctQ component" evidence="10">
    <location>
        <begin position="30"/>
        <end position="154"/>
    </location>
</feature>
<sequence length="202" mass="22132">MHTARSSMGAISAIAKASTWVGGFALLTCALLIGIDLILRKALGISMGGADEIAGYVLAITSAWAFPVTLLKRAHIRVDILYTRLGLRPRVALDLFALACMLVLASTLAYHAWNVLWDSIEYRSVSNTPLQVPQWLPQSLWFAGYVFFALTLSSLVVTCTRHLLHGRWHAVSKLIGINSVEEDIQQERYHGSPAAGTEQKPC</sequence>
<comment type="subcellular location">
    <subcellularLocation>
        <location evidence="1 9">Cell inner membrane</location>
        <topology evidence="1 9">Multi-pass membrane protein</topology>
    </subcellularLocation>
</comment>
<feature type="transmembrane region" description="Helical" evidence="9">
    <location>
        <begin position="91"/>
        <end position="113"/>
    </location>
</feature>
<evidence type="ECO:0000256" key="8">
    <source>
        <dbReference type="ARBA" id="ARBA00038436"/>
    </source>
</evidence>
<keyword evidence="12" id="KW-1185">Reference proteome</keyword>
<name>A0ABY7REN6_9PSED</name>
<evidence type="ECO:0000256" key="9">
    <source>
        <dbReference type="RuleBase" id="RU369079"/>
    </source>
</evidence>
<evidence type="ECO:0000256" key="3">
    <source>
        <dbReference type="ARBA" id="ARBA00022475"/>
    </source>
</evidence>
<feature type="transmembrane region" description="Helical" evidence="9">
    <location>
        <begin position="53"/>
        <end position="71"/>
    </location>
</feature>
<comment type="similarity">
    <text evidence="8 9">Belongs to the TRAP transporter small permease family.</text>
</comment>
<evidence type="ECO:0000313" key="12">
    <source>
        <dbReference type="Proteomes" id="UP001214301"/>
    </source>
</evidence>
<dbReference type="PANTHER" id="PTHR35011:SF10">
    <property type="entry name" value="TRAP TRANSPORTER SMALL PERMEASE PROTEIN"/>
    <property type="match status" value="1"/>
</dbReference>
<evidence type="ECO:0000256" key="1">
    <source>
        <dbReference type="ARBA" id="ARBA00004429"/>
    </source>
</evidence>
<comment type="function">
    <text evidence="9">Part of the tripartite ATP-independent periplasmic (TRAP) transport system.</text>
</comment>
<dbReference type="InterPro" id="IPR007387">
    <property type="entry name" value="TRAP_DctQ"/>
</dbReference>
<evidence type="ECO:0000259" key="10">
    <source>
        <dbReference type="Pfam" id="PF04290"/>
    </source>
</evidence>
<feature type="transmembrane region" description="Helical" evidence="9">
    <location>
        <begin position="140"/>
        <end position="164"/>
    </location>
</feature>
<keyword evidence="2 9" id="KW-0813">Transport</keyword>
<keyword evidence="7 9" id="KW-0472">Membrane</keyword>
<evidence type="ECO:0000256" key="7">
    <source>
        <dbReference type="ARBA" id="ARBA00023136"/>
    </source>
</evidence>
<dbReference type="Pfam" id="PF04290">
    <property type="entry name" value="DctQ"/>
    <property type="match status" value="1"/>
</dbReference>
<gene>
    <name evidence="11" type="ORF">PMC74_09285</name>
</gene>
<evidence type="ECO:0000256" key="4">
    <source>
        <dbReference type="ARBA" id="ARBA00022519"/>
    </source>
</evidence>
<keyword evidence="5 9" id="KW-0812">Transmembrane</keyword>
<accession>A0ABY7REN6</accession>
<comment type="subunit">
    <text evidence="9">The complex comprises the extracytoplasmic solute receptor protein and the two transmembrane proteins.</text>
</comment>
<keyword evidence="6 9" id="KW-1133">Transmembrane helix</keyword>
<dbReference type="Proteomes" id="UP001214301">
    <property type="component" value="Chromosome"/>
</dbReference>